<reference evidence="1" key="1">
    <citation type="submission" date="2014-01" db="EMBL/GenBank/DDBJ databases">
        <title>The genome of the white-rot fungus Pycnoporus cinnabarinus: a basidiomycete model with a versatile arsenal for lignocellulosic biomass breakdown.</title>
        <authorList>
            <person name="Levasseur A."/>
            <person name="Lomascolo A."/>
            <person name="Ruiz-Duenas F.J."/>
            <person name="Uzan E."/>
            <person name="Piumi F."/>
            <person name="Kues U."/>
            <person name="Ram A.F.J."/>
            <person name="Murat C."/>
            <person name="Haon M."/>
            <person name="Benoit I."/>
            <person name="Arfi Y."/>
            <person name="Chevret D."/>
            <person name="Drula E."/>
            <person name="Kwon M.J."/>
            <person name="Gouret P."/>
            <person name="Lesage-Meessen L."/>
            <person name="Lombard V."/>
            <person name="Mariette J."/>
            <person name="Noirot C."/>
            <person name="Park J."/>
            <person name="Patyshakuliyeva A."/>
            <person name="Wieneger R.A.B."/>
            <person name="Wosten H.A.B."/>
            <person name="Martin F."/>
            <person name="Coutinho P.M."/>
            <person name="de Vries R."/>
            <person name="Martinez A.T."/>
            <person name="Klopp C."/>
            <person name="Pontarotti P."/>
            <person name="Henrissat B."/>
            <person name="Record E."/>
        </authorList>
    </citation>
    <scope>NUCLEOTIDE SEQUENCE [LARGE SCALE GENOMIC DNA]</scope>
    <source>
        <strain evidence="1">BRFM137</strain>
    </source>
</reference>
<dbReference type="EMBL" id="CCBP010000102">
    <property type="protein sequence ID" value="CDO71522.1"/>
    <property type="molecule type" value="Genomic_DNA"/>
</dbReference>
<dbReference type="HOGENOM" id="CLU_2265080_0_0_1"/>
<proteinExistence type="predicted"/>
<keyword evidence="2" id="KW-1185">Reference proteome</keyword>
<evidence type="ECO:0000313" key="1">
    <source>
        <dbReference type="EMBL" id="CDO71522.1"/>
    </source>
</evidence>
<dbReference type="AlphaFoldDB" id="A0A060SAH9"/>
<dbReference type="STRING" id="5643.A0A060SAH9"/>
<dbReference type="Proteomes" id="UP000029665">
    <property type="component" value="Unassembled WGS sequence"/>
</dbReference>
<accession>A0A060SAH9</accession>
<gene>
    <name evidence="1" type="ORF">BN946_scf184910.g21</name>
</gene>
<protein>
    <submittedName>
        <fullName evidence="1">Uncharacterized protein</fullName>
    </submittedName>
</protein>
<organism evidence="1 2">
    <name type="scientific">Pycnoporus cinnabarinus</name>
    <name type="common">Cinnabar-red polypore</name>
    <name type="synonym">Trametes cinnabarina</name>
    <dbReference type="NCBI Taxonomy" id="5643"/>
    <lineage>
        <taxon>Eukaryota</taxon>
        <taxon>Fungi</taxon>
        <taxon>Dikarya</taxon>
        <taxon>Basidiomycota</taxon>
        <taxon>Agaricomycotina</taxon>
        <taxon>Agaricomycetes</taxon>
        <taxon>Polyporales</taxon>
        <taxon>Polyporaceae</taxon>
        <taxon>Trametes</taxon>
    </lineage>
</organism>
<sequence>MGTGNPTTVERLFRTVIDGGIHASKLAGMSTPRTVLYALRGSQYETPGGLEAVAEVGAWISKTLKRQNASRVGRALEAHRAREKLEKERENDGGAAELIAAKL</sequence>
<name>A0A060SAH9_PYCCI</name>
<evidence type="ECO:0000313" key="2">
    <source>
        <dbReference type="Proteomes" id="UP000029665"/>
    </source>
</evidence>
<comment type="caution">
    <text evidence="1">The sequence shown here is derived from an EMBL/GenBank/DDBJ whole genome shotgun (WGS) entry which is preliminary data.</text>
</comment>
<dbReference type="OrthoDB" id="1905920at2759"/>